<evidence type="ECO:0000313" key="3">
    <source>
        <dbReference type="EMBL" id="MFD2601146.1"/>
    </source>
</evidence>
<keyword evidence="2" id="KW-1133">Transmembrane helix</keyword>
<feature type="transmembrane region" description="Helical" evidence="2">
    <location>
        <begin position="6"/>
        <end position="25"/>
    </location>
</feature>
<evidence type="ECO:0000313" key="4">
    <source>
        <dbReference type="Proteomes" id="UP001597480"/>
    </source>
</evidence>
<dbReference type="SUPFAM" id="SSF52266">
    <property type="entry name" value="SGNH hydrolase"/>
    <property type="match status" value="1"/>
</dbReference>
<reference evidence="4" key="1">
    <citation type="journal article" date="2019" name="Int. J. Syst. Evol. Microbiol.">
        <title>The Global Catalogue of Microorganisms (GCM) 10K type strain sequencing project: providing services to taxonomists for standard genome sequencing and annotation.</title>
        <authorList>
            <consortium name="The Broad Institute Genomics Platform"/>
            <consortium name="The Broad Institute Genome Sequencing Center for Infectious Disease"/>
            <person name="Wu L."/>
            <person name="Ma J."/>
        </authorList>
    </citation>
    <scope>NUCLEOTIDE SEQUENCE [LARGE SCALE GENOMIC DNA]</scope>
    <source>
        <strain evidence="4">KCTC 42107</strain>
    </source>
</reference>
<dbReference type="InterPro" id="IPR036514">
    <property type="entry name" value="SGNH_hydro_sf"/>
</dbReference>
<dbReference type="Gene3D" id="3.40.50.1110">
    <property type="entry name" value="SGNH hydrolase"/>
    <property type="match status" value="1"/>
</dbReference>
<dbReference type="RefSeq" id="WP_379819774.1">
    <property type="nucleotide sequence ID" value="NZ_JBHUMD010000005.1"/>
</dbReference>
<comment type="caution">
    <text evidence="3">The sequence shown here is derived from an EMBL/GenBank/DDBJ whole genome shotgun (WGS) entry which is preliminary data.</text>
</comment>
<keyword evidence="2" id="KW-0812">Transmembrane</keyword>
<evidence type="ECO:0008006" key="5">
    <source>
        <dbReference type="Google" id="ProtNLM"/>
    </source>
</evidence>
<sequence>MNQNKPYFFQSYAIIVISVISLLVFKPFLPKKIFSETPVATKNVVVDSLALEAAAEDEGVAEEQNDTLQDNSRISFEAVNGIKFPTENFDDYKGYQHLVLFYEKLLQLETKQQGNVRIAYFGDSMTDGDMIVKEFRASLQNRFGGEGVGFVNITSESAPSRSTISHQFSSNWKTLSYLNVKNPVKPFGVNGHVFFVKKDTVEPVWVKYKASNLSHLSSLNNPTLFYGKSGNREASVNFIVGKDTIAKKLNPSKKVNALSLGTGDIKSFKANFVKADSIPFYGFNFDNGRGVHVDNFSNRGNSGLPIATFNTEVMKAFNEKLGYDLIILQYGTNVLNYGSLNYTWYEKKMSRVVAHLRECFPGVAILIISTADKSTKYDLEMKTDSAVVPLTRAQRKYAVSSEAAYINLYTLMGGDGSMVKWVEEAPAKANKDYTHFNFRGAKQVSDLIYKQINNGYEQYKKLRGMAPTVPSAPTVAEPSKPVVKKQDSIIKKPDTTNAE</sequence>
<organism evidence="3 4">
    <name type="scientific">Flavobacterium suzhouense</name>
    <dbReference type="NCBI Taxonomy" id="1529638"/>
    <lineage>
        <taxon>Bacteria</taxon>
        <taxon>Pseudomonadati</taxon>
        <taxon>Bacteroidota</taxon>
        <taxon>Flavobacteriia</taxon>
        <taxon>Flavobacteriales</taxon>
        <taxon>Flavobacteriaceae</taxon>
        <taxon>Flavobacterium</taxon>
    </lineage>
</organism>
<feature type="compositionally biased region" description="Basic and acidic residues" evidence="1">
    <location>
        <begin position="484"/>
        <end position="499"/>
    </location>
</feature>
<gene>
    <name evidence="3" type="ORF">ACFSR3_03685</name>
</gene>
<evidence type="ECO:0000256" key="1">
    <source>
        <dbReference type="SAM" id="MobiDB-lite"/>
    </source>
</evidence>
<dbReference type="EMBL" id="JBHUMD010000005">
    <property type="protein sequence ID" value="MFD2601146.1"/>
    <property type="molecule type" value="Genomic_DNA"/>
</dbReference>
<dbReference type="Gene3D" id="2.60.120.1360">
    <property type="match status" value="1"/>
</dbReference>
<protein>
    <recommendedName>
        <fullName evidence="5">Lysophospholipase L1-like esterase</fullName>
    </recommendedName>
</protein>
<name>A0ABW5NPX7_9FLAO</name>
<keyword evidence="4" id="KW-1185">Reference proteome</keyword>
<evidence type="ECO:0000256" key="2">
    <source>
        <dbReference type="SAM" id="Phobius"/>
    </source>
</evidence>
<feature type="region of interest" description="Disordered" evidence="1">
    <location>
        <begin position="467"/>
        <end position="499"/>
    </location>
</feature>
<dbReference type="Proteomes" id="UP001597480">
    <property type="component" value="Unassembled WGS sequence"/>
</dbReference>
<proteinExistence type="predicted"/>
<keyword evidence="2" id="KW-0472">Membrane</keyword>
<accession>A0ABW5NPX7</accession>